<feature type="region of interest" description="Disordered" evidence="2">
    <location>
        <begin position="557"/>
        <end position="576"/>
    </location>
</feature>
<sequence>MAPNLFLHAVDLWKKTEEDGHSSGLHMETVHRVYDVRTELLNGKIGPEIADEDSCLEVVEPLRITTDTSRGQAVRLVFHRKPLTWKPQTIIRIPESKKESEEKRVVCLGDGAAWDGRVCGGKASSLAALAAMAPSVTRKVQCSRRCGAHYPCLVRTSGRTTKLDECLAELATYPKLNGDQRKALATRLCEAVERAKMPVNLVADLEAQLRRSIGDNFVDRSYAVRSSAVGEDSEEMSCAGQMETFLNVRGLQEASRCAVKCWASQFRHPALEYKWQHGQELEAPMAVLIQEMAQADVAGVLFTCDPVSGDPSRLVINANYGLGESVVSSLAEPDTVTLERSEDGQLTLLEKHVGKKQMQVRAAAHGTEVQQAKNTDECCLSDEEALALGRAALEVERLYPGTPDLDLEWAIVEGELYLLQARPITSLHRQTDFEVEHNLDNGLSSEDEFYTRANVGEVLPGAISALGLELFLHSFNIVFMERVRKARISTLCPKSAYFRPSSVIVSRNYMMSLSDGMFQHSEKKDLLTKGLFFGTLGRCFESDDVVAKFLERHGRPLRTDPRTTSGLSRLGPDVKKRGLHEGRAGLV</sequence>
<dbReference type="SUPFAM" id="SSF56059">
    <property type="entry name" value="Glutathione synthetase ATP-binding domain-like"/>
    <property type="match status" value="1"/>
</dbReference>
<dbReference type="InterPro" id="IPR002192">
    <property type="entry name" value="PPDK_AMP/ATP-bd"/>
</dbReference>
<dbReference type="PANTHER" id="PTHR43615">
    <property type="entry name" value="PHOSPHOENOLPYRUVATE SYNTHASE-RELATED"/>
    <property type="match status" value="1"/>
</dbReference>
<reference evidence="4" key="1">
    <citation type="journal article" date="2015" name="PLoS Negl. Trop. Dis.">
        <title>Deep Sequencing Analysis of the Ixodes ricinus Haemocytome.</title>
        <authorList>
            <person name="Kotsyfakis M."/>
            <person name="Kopacek P."/>
            <person name="Franta Z."/>
            <person name="Pedra J.H."/>
            <person name="Ribeiro J.M."/>
        </authorList>
    </citation>
    <scope>NUCLEOTIDE SEQUENCE</scope>
</reference>
<dbReference type="AlphaFoldDB" id="A0A090XCF7"/>
<evidence type="ECO:0000259" key="3">
    <source>
        <dbReference type="Pfam" id="PF01326"/>
    </source>
</evidence>
<organism evidence="4">
    <name type="scientific">Ixodes ricinus</name>
    <name type="common">Common tick</name>
    <name type="synonym">Acarus ricinus</name>
    <dbReference type="NCBI Taxonomy" id="34613"/>
    <lineage>
        <taxon>Eukaryota</taxon>
        <taxon>Metazoa</taxon>
        <taxon>Ecdysozoa</taxon>
        <taxon>Arthropoda</taxon>
        <taxon>Chelicerata</taxon>
        <taxon>Arachnida</taxon>
        <taxon>Acari</taxon>
        <taxon>Parasitiformes</taxon>
        <taxon>Ixodida</taxon>
        <taxon>Ixodoidea</taxon>
        <taxon>Ixodidae</taxon>
        <taxon>Ixodinae</taxon>
        <taxon>Ixodes</taxon>
    </lineage>
</organism>
<dbReference type="InterPro" id="IPR051549">
    <property type="entry name" value="PEP_Utilizing_Enz"/>
</dbReference>
<evidence type="ECO:0000313" key="4">
    <source>
        <dbReference type="EMBL" id="JAC92890.1"/>
    </source>
</evidence>
<dbReference type="GO" id="GO:0016301">
    <property type="term" value="F:kinase activity"/>
    <property type="evidence" value="ECO:0007669"/>
    <property type="project" value="InterPro"/>
</dbReference>
<evidence type="ECO:0000256" key="1">
    <source>
        <dbReference type="ARBA" id="ARBA00007837"/>
    </source>
</evidence>
<dbReference type="EMBL" id="GBIH01001820">
    <property type="protein sequence ID" value="JAC92890.1"/>
    <property type="molecule type" value="mRNA"/>
</dbReference>
<accession>A0A090XCF7</accession>
<dbReference type="Gene3D" id="3.30.1490.20">
    <property type="entry name" value="ATP-grasp fold, A domain"/>
    <property type="match status" value="1"/>
</dbReference>
<dbReference type="InterPro" id="IPR013815">
    <property type="entry name" value="ATP_grasp_subdomain_1"/>
</dbReference>
<dbReference type="PANTHER" id="PTHR43615:SF1">
    <property type="entry name" value="PPDK_N DOMAIN-CONTAINING PROTEIN"/>
    <property type="match status" value="1"/>
</dbReference>
<dbReference type="GO" id="GO:0005524">
    <property type="term" value="F:ATP binding"/>
    <property type="evidence" value="ECO:0007669"/>
    <property type="project" value="InterPro"/>
</dbReference>
<proteinExistence type="evidence at transcript level"/>
<name>A0A090XCF7_IXORI</name>
<evidence type="ECO:0000256" key="2">
    <source>
        <dbReference type="SAM" id="MobiDB-lite"/>
    </source>
</evidence>
<keyword evidence="4" id="KW-0670">Pyruvate</keyword>
<protein>
    <submittedName>
        <fullName evidence="4">Putative phosphoenolpyruvate synthase ixodes scapularis phosphoenolpyruvate synthase</fullName>
    </submittedName>
</protein>
<dbReference type="Pfam" id="PF01326">
    <property type="entry name" value="PPDK_N"/>
    <property type="match status" value="1"/>
</dbReference>
<dbReference type="Gene3D" id="3.30.470.20">
    <property type="entry name" value="ATP-grasp fold, B domain"/>
    <property type="match status" value="1"/>
</dbReference>
<feature type="domain" description="Pyruvate phosphate dikinase AMP/ATP-binding" evidence="3">
    <location>
        <begin position="157"/>
        <end position="436"/>
    </location>
</feature>
<comment type="similarity">
    <text evidence="1">Belongs to the PEP-utilizing enzyme family.</text>
</comment>